<gene>
    <name evidence="2" type="ORF">LJ725_14020</name>
</gene>
<keyword evidence="3" id="KW-1185">Reference proteome</keyword>
<evidence type="ECO:0000313" key="2">
    <source>
        <dbReference type="EMBL" id="MCC8430088.1"/>
    </source>
</evidence>
<dbReference type="Pfam" id="PF10074">
    <property type="entry name" value="RovC_DNA-bd"/>
    <property type="match status" value="1"/>
</dbReference>
<proteinExistence type="predicted"/>
<reference evidence="2 3" key="1">
    <citation type="submission" date="2021-11" db="EMBL/GenBank/DDBJ databases">
        <authorList>
            <person name="Lee D.-H."/>
            <person name="Kim S.-B."/>
        </authorList>
    </citation>
    <scope>NUCLEOTIDE SEQUENCE [LARGE SCALE GENOMIC DNA]</scope>
    <source>
        <strain evidence="2 3">KCTC 52223</strain>
    </source>
</reference>
<organism evidence="2 3">
    <name type="scientific">Reyranella aquatilis</name>
    <dbReference type="NCBI Taxonomy" id="2035356"/>
    <lineage>
        <taxon>Bacteria</taxon>
        <taxon>Pseudomonadati</taxon>
        <taxon>Pseudomonadota</taxon>
        <taxon>Alphaproteobacteria</taxon>
        <taxon>Hyphomicrobiales</taxon>
        <taxon>Reyranellaceae</taxon>
        <taxon>Reyranella</taxon>
    </lineage>
</organism>
<evidence type="ECO:0000259" key="1">
    <source>
        <dbReference type="Pfam" id="PF10074"/>
    </source>
</evidence>
<comment type="caution">
    <text evidence="2">The sequence shown here is derived from an EMBL/GenBank/DDBJ whole genome shotgun (WGS) entry which is preliminary data.</text>
</comment>
<dbReference type="EMBL" id="JAJISD010000005">
    <property type="protein sequence ID" value="MCC8430088.1"/>
    <property type="molecule type" value="Genomic_DNA"/>
</dbReference>
<protein>
    <submittedName>
        <fullName evidence="2">DUF2285 domain-containing protein</fullName>
    </submittedName>
</protein>
<accession>A0ABS8KVG7</accession>
<sequence length="169" mass="18977">MLVPAPRGFEGAHRFEALDWLSSSADLQRGGRWHCIVNDVDGPHSLWLEGEHPALPMAALVPLDETVLLRLAGLMRLKRRLDRHPAGALPSAWQITARLRKRLLTMIRALDGHLEGASYREVARALYRPEAVERFPWKTSSVRGQTIRLVADAVAMMEGGYRKLLLASR</sequence>
<feature type="domain" description="T6SS Transcription factor RovC-like DNA binding" evidence="1">
    <location>
        <begin position="60"/>
        <end position="165"/>
    </location>
</feature>
<dbReference type="InterPro" id="IPR018754">
    <property type="entry name" value="RovC-like_DNA-bd"/>
</dbReference>
<dbReference type="Proteomes" id="UP001198862">
    <property type="component" value="Unassembled WGS sequence"/>
</dbReference>
<evidence type="ECO:0000313" key="3">
    <source>
        <dbReference type="Proteomes" id="UP001198862"/>
    </source>
</evidence>
<name>A0ABS8KVG7_9HYPH</name>
<dbReference type="RefSeq" id="WP_230551349.1">
    <property type="nucleotide sequence ID" value="NZ_JAJISD010000005.1"/>
</dbReference>